<keyword evidence="1" id="KW-0812">Transmembrane</keyword>
<sequence length="205" mass="24486">MICPECKSDINDNVKFCEYCGFELPIQPQQKQQYQQQLQYQQSPQYQQPQQIQPILNTINTGNNVVKLQIVHEKVNPRIRELEEKIEDYKNSGIFFIFCFYPVAIYLFIMRAKYKKELYFLKNPNELNNLNNPSNPNHPNYNLGWKTFGMWFLFYSISVLIWMSIESLMGTNPEDMFFSPKMAIVMIVPIILAYFWHKKHKVQVH</sequence>
<dbReference type="Pfam" id="PF13240">
    <property type="entry name" value="Zn_Ribbon_1"/>
    <property type="match status" value="1"/>
</dbReference>
<dbReference type="RefSeq" id="WP_147663728.1">
    <property type="nucleotide sequence ID" value="NZ_CP042905.2"/>
</dbReference>
<dbReference type="KEGG" id="psyt:DSAG12_02627"/>
<keyword evidence="1" id="KW-1133">Transmembrane helix</keyword>
<feature type="transmembrane region" description="Helical" evidence="1">
    <location>
        <begin position="148"/>
        <end position="165"/>
    </location>
</feature>
<gene>
    <name evidence="3" type="ORF">DSAG12_02627</name>
</gene>
<dbReference type="EMBL" id="CP042905">
    <property type="protein sequence ID" value="QEE16797.1"/>
    <property type="molecule type" value="Genomic_DNA"/>
</dbReference>
<evidence type="ECO:0000313" key="4">
    <source>
        <dbReference type="Proteomes" id="UP000321408"/>
    </source>
</evidence>
<name>A0A5B9DD48_9ARCH</name>
<evidence type="ECO:0000259" key="2">
    <source>
        <dbReference type="Pfam" id="PF13240"/>
    </source>
</evidence>
<reference evidence="3 4" key="2">
    <citation type="journal article" date="2024" name="Int. J. Syst. Evol. Microbiol.">
        <title>Promethearchaeum syntrophicum gen. nov., sp. nov., an anaerobic, obligately syntrophic archaeon, the first isolate of the lineage 'Asgard' archaea, and proposal of the new archaeal phylum Promethearchaeota phyl. nov. and kingdom Promethearchaeati regn. nov.</title>
        <authorList>
            <person name="Imachi H."/>
            <person name="Nobu M.K."/>
            <person name="Kato S."/>
            <person name="Takaki Y."/>
            <person name="Miyazaki M."/>
            <person name="Miyata M."/>
            <person name="Ogawara M."/>
            <person name="Saito Y."/>
            <person name="Sakai S."/>
            <person name="Tahara Y.O."/>
            <person name="Takano Y."/>
            <person name="Tasumi E."/>
            <person name="Uematsu K."/>
            <person name="Yoshimura T."/>
            <person name="Itoh T."/>
            <person name="Ohkuma M."/>
            <person name="Takai K."/>
        </authorList>
    </citation>
    <scope>NUCLEOTIDE SEQUENCE [LARGE SCALE GENOMIC DNA]</scope>
    <source>
        <strain evidence="3 4">MK-D1</strain>
    </source>
</reference>
<dbReference type="GeneID" id="41330610"/>
<keyword evidence="1" id="KW-0472">Membrane</keyword>
<proteinExistence type="predicted"/>
<dbReference type="InterPro" id="IPR026870">
    <property type="entry name" value="Zinc_ribbon_dom"/>
</dbReference>
<organism evidence="3 4">
    <name type="scientific">Promethearchaeum syntrophicum</name>
    <dbReference type="NCBI Taxonomy" id="2594042"/>
    <lineage>
        <taxon>Archaea</taxon>
        <taxon>Promethearchaeati</taxon>
        <taxon>Promethearchaeota</taxon>
        <taxon>Promethearchaeia</taxon>
        <taxon>Promethearchaeales</taxon>
        <taxon>Promethearchaeaceae</taxon>
        <taxon>Promethearchaeum</taxon>
    </lineage>
</organism>
<protein>
    <submittedName>
        <fullName evidence="3">Zinc-ribbon domain-containing protein</fullName>
    </submittedName>
</protein>
<keyword evidence="4" id="KW-1185">Reference proteome</keyword>
<evidence type="ECO:0000313" key="3">
    <source>
        <dbReference type="EMBL" id="QEE16797.1"/>
    </source>
</evidence>
<dbReference type="AlphaFoldDB" id="A0A5B9DD48"/>
<dbReference type="OrthoDB" id="77391at2157"/>
<evidence type="ECO:0000256" key="1">
    <source>
        <dbReference type="SAM" id="Phobius"/>
    </source>
</evidence>
<feature type="transmembrane region" description="Helical" evidence="1">
    <location>
        <begin position="92"/>
        <end position="109"/>
    </location>
</feature>
<accession>A0A5B9DD48</accession>
<feature type="domain" description="Zinc-ribbon" evidence="2">
    <location>
        <begin position="3"/>
        <end position="24"/>
    </location>
</feature>
<feature type="transmembrane region" description="Helical" evidence="1">
    <location>
        <begin position="177"/>
        <end position="196"/>
    </location>
</feature>
<dbReference type="Proteomes" id="UP000321408">
    <property type="component" value="Chromosome"/>
</dbReference>
<reference evidence="3 4" key="1">
    <citation type="journal article" date="2020" name="Nature">
        <title>Isolation of an archaeon at the prokaryote-eukaryote interface.</title>
        <authorList>
            <person name="Imachi H."/>
            <person name="Nobu M.K."/>
            <person name="Nakahara N."/>
            <person name="Morono Y."/>
            <person name="Ogawara M."/>
            <person name="Takaki Y."/>
            <person name="Takano Y."/>
            <person name="Uematsu K."/>
            <person name="Ikuta T."/>
            <person name="Ito M."/>
            <person name="Matsui Y."/>
            <person name="Miyazaki M."/>
            <person name="Murata K."/>
            <person name="Saito Y."/>
            <person name="Sakai S."/>
            <person name="Song C."/>
            <person name="Tasumi E."/>
            <person name="Yamanaka Y."/>
            <person name="Yamaguchi T."/>
            <person name="Kamagata Y."/>
            <person name="Tamaki H."/>
            <person name="Takai K."/>
        </authorList>
    </citation>
    <scope>NUCLEOTIDE SEQUENCE [LARGE SCALE GENOMIC DNA]</scope>
    <source>
        <strain evidence="3 4">MK-D1</strain>
    </source>
</reference>